<feature type="domain" description="Tyrosine specific protein phosphatases" evidence="7">
    <location>
        <begin position="210"/>
        <end position="269"/>
    </location>
</feature>
<dbReference type="VEuPathDB" id="TriTrypDB:TcBrA4_0100690"/>
<dbReference type="GO" id="GO:0005829">
    <property type="term" value="C:cytosol"/>
    <property type="evidence" value="ECO:0007669"/>
    <property type="project" value="TreeGrafter"/>
</dbReference>
<protein>
    <submittedName>
        <fullName evidence="8">Putative dual specificity protein phosphatase</fullName>
    </submittedName>
</protein>
<dbReference type="Pfam" id="PF00782">
    <property type="entry name" value="DSPc"/>
    <property type="match status" value="1"/>
</dbReference>
<evidence type="ECO:0000256" key="4">
    <source>
        <dbReference type="ARBA" id="ARBA00047761"/>
    </source>
</evidence>
<dbReference type="VEuPathDB" id="TriTrypDB:TcCLB.511621.190"/>
<keyword evidence="2" id="KW-0378">Hydrolase</keyword>
<evidence type="ECO:0000259" key="7">
    <source>
        <dbReference type="PROSITE" id="PS50056"/>
    </source>
</evidence>
<dbReference type="VEuPathDB" id="TriTrypDB:TcG_08751"/>
<dbReference type="VEuPathDB" id="TriTrypDB:TCSYLVIO_000454"/>
<dbReference type="VEuPathDB" id="TriTrypDB:TcYC6_0076080"/>
<accession>A0A2V2VSW2</accession>
<dbReference type="VEuPathDB" id="TriTrypDB:C3747_181g5"/>
<dbReference type="GO" id="GO:0007165">
    <property type="term" value="P:signal transduction"/>
    <property type="evidence" value="ECO:0007669"/>
    <property type="project" value="TreeGrafter"/>
</dbReference>
<dbReference type="SMART" id="SM00195">
    <property type="entry name" value="DSPc"/>
    <property type="match status" value="1"/>
</dbReference>
<dbReference type="PANTHER" id="PTHR45948:SF2">
    <property type="entry name" value="DUAL SPECIFICITY PROTEIN PHOSPHATASE"/>
    <property type="match status" value="1"/>
</dbReference>
<dbReference type="EMBL" id="PRFA01000009">
    <property type="protein sequence ID" value="PWU99527.1"/>
    <property type="molecule type" value="Genomic_DNA"/>
</dbReference>
<name>A0A2V2VSW2_TRYCR</name>
<dbReference type="VEuPathDB" id="TriTrypDB:ECC02_004377"/>
<dbReference type="PANTHER" id="PTHR45948">
    <property type="entry name" value="DUAL SPECIFICITY PROTEIN PHOSPHATASE DDB_G0269404-RELATED"/>
    <property type="match status" value="1"/>
</dbReference>
<evidence type="ECO:0000256" key="1">
    <source>
        <dbReference type="ARBA" id="ARBA00008601"/>
    </source>
</evidence>
<keyword evidence="3" id="KW-0904">Protein phosphatase</keyword>
<dbReference type="InterPro" id="IPR020422">
    <property type="entry name" value="TYR_PHOSPHATASE_DUAL_dom"/>
</dbReference>
<dbReference type="SUPFAM" id="SSF52799">
    <property type="entry name" value="(Phosphotyrosine protein) phosphatases II"/>
    <property type="match status" value="1"/>
</dbReference>
<comment type="caution">
    <text evidence="8">The sequence shown here is derived from an EMBL/GenBank/DDBJ whole genome shotgun (WGS) entry which is preliminary data.</text>
</comment>
<evidence type="ECO:0000256" key="2">
    <source>
        <dbReference type="ARBA" id="ARBA00022801"/>
    </source>
</evidence>
<dbReference type="VEuPathDB" id="TriTrypDB:TCDM_05512"/>
<proteinExistence type="inferred from homology"/>
<evidence type="ECO:0000313" key="8">
    <source>
        <dbReference type="EMBL" id="PWU99527.1"/>
    </source>
</evidence>
<reference evidence="8 9" key="1">
    <citation type="journal article" date="2018" name="Microb. Genom.">
        <title>Expanding an expanded genome: long-read sequencing of Trypanosoma cruzi.</title>
        <authorList>
            <person name="Berna L."/>
            <person name="Rodriguez M."/>
            <person name="Chiribao M.L."/>
            <person name="Parodi-Talice A."/>
            <person name="Pita S."/>
            <person name="Rijo G."/>
            <person name="Alvarez-Valin F."/>
            <person name="Robello C."/>
        </authorList>
    </citation>
    <scope>NUCLEOTIDE SEQUENCE [LARGE SCALE GENOMIC DNA]</scope>
    <source>
        <strain evidence="8 9">Dm28c</strain>
    </source>
</reference>
<feature type="domain" description="Tyrosine-protein phosphatase" evidence="6">
    <location>
        <begin position="150"/>
        <end position="291"/>
    </location>
</feature>
<comment type="catalytic activity">
    <reaction evidence="4">
        <text>O-phospho-L-seryl-[protein] + H2O = L-seryl-[protein] + phosphate</text>
        <dbReference type="Rhea" id="RHEA:20629"/>
        <dbReference type="Rhea" id="RHEA-COMP:9863"/>
        <dbReference type="Rhea" id="RHEA-COMP:11604"/>
        <dbReference type="ChEBI" id="CHEBI:15377"/>
        <dbReference type="ChEBI" id="CHEBI:29999"/>
        <dbReference type="ChEBI" id="CHEBI:43474"/>
        <dbReference type="ChEBI" id="CHEBI:83421"/>
        <dbReference type="EC" id="3.1.3.16"/>
    </reaction>
</comment>
<dbReference type="VEuPathDB" id="TriTrypDB:BCY84_02963"/>
<evidence type="ECO:0000313" key="9">
    <source>
        <dbReference type="Proteomes" id="UP000246121"/>
    </source>
</evidence>
<dbReference type="PROSITE" id="PS50054">
    <property type="entry name" value="TYR_PHOSPHATASE_DUAL"/>
    <property type="match status" value="1"/>
</dbReference>
<gene>
    <name evidence="8" type="ORF">C4B63_9g219</name>
</gene>
<dbReference type="VEuPathDB" id="TriTrypDB:TcCL_NonESM08066"/>
<dbReference type="CDD" id="cd14498">
    <property type="entry name" value="DSP"/>
    <property type="match status" value="1"/>
</dbReference>
<evidence type="ECO:0000256" key="5">
    <source>
        <dbReference type="ARBA" id="ARBA00048336"/>
    </source>
</evidence>
<dbReference type="Proteomes" id="UP000246121">
    <property type="component" value="Unassembled WGS sequence"/>
</dbReference>
<dbReference type="PROSITE" id="PS50056">
    <property type="entry name" value="TYR_PHOSPHATASE_2"/>
    <property type="match status" value="1"/>
</dbReference>
<organism evidence="8 9">
    <name type="scientific">Trypanosoma cruzi</name>
    <dbReference type="NCBI Taxonomy" id="5693"/>
    <lineage>
        <taxon>Eukaryota</taxon>
        <taxon>Discoba</taxon>
        <taxon>Euglenozoa</taxon>
        <taxon>Kinetoplastea</taxon>
        <taxon>Metakinetoplastina</taxon>
        <taxon>Trypanosomatida</taxon>
        <taxon>Trypanosomatidae</taxon>
        <taxon>Trypanosoma</taxon>
        <taxon>Schizotrypanum</taxon>
    </lineage>
</organism>
<dbReference type="AlphaFoldDB" id="A0A2V2VSW2"/>
<evidence type="ECO:0000259" key="6">
    <source>
        <dbReference type="PROSITE" id="PS50054"/>
    </source>
</evidence>
<dbReference type="GO" id="GO:0004725">
    <property type="term" value="F:protein tyrosine phosphatase activity"/>
    <property type="evidence" value="ECO:0007669"/>
    <property type="project" value="TreeGrafter"/>
</dbReference>
<comment type="similarity">
    <text evidence="1">Belongs to the protein-tyrosine phosphatase family. Non-receptor class dual specificity subfamily.</text>
</comment>
<dbReference type="VEuPathDB" id="TriTrypDB:C4B63_9g219"/>
<dbReference type="InterPro" id="IPR000340">
    <property type="entry name" value="Dual-sp_phosphatase_cat-dom"/>
</dbReference>
<comment type="catalytic activity">
    <reaction evidence="5">
        <text>O-phospho-L-threonyl-[protein] + H2O = L-threonyl-[protein] + phosphate</text>
        <dbReference type="Rhea" id="RHEA:47004"/>
        <dbReference type="Rhea" id="RHEA-COMP:11060"/>
        <dbReference type="Rhea" id="RHEA-COMP:11605"/>
        <dbReference type="ChEBI" id="CHEBI:15377"/>
        <dbReference type="ChEBI" id="CHEBI:30013"/>
        <dbReference type="ChEBI" id="CHEBI:43474"/>
        <dbReference type="ChEBI" id="CHEBI:61977"/>
        <dbReference type="EC" id="3.1.3.16"/>
    </reaction>
</comment>
<dbReference type="VEuPathDB" id="TriTrypDB:TcCLB.504741.170"/>
<dbReference type="GO" id="GO:0004722">
    <property type="term" value="F:protein serine/threonine phosphatase activity"/>
    <property type="evidence" value="ECO:0007669"/>
    <property type="project" value="UniProtKB-EC"/>
</dbReference>
<dbReference type="InterPro" id="IPR000387">
    <property type="entry name" value="Tyr_Pase_dom"/>
</dbReference>
<dbReference type="OrthoDB" id="10252009at2759"/>
<dbReference type="Gene3D" id="3.90.190.10">
    <property type="entry name" value="Protein tyrosine phosphatase superfamily"/>
    <property type="match status" value="1"/>
</dbReference>
<sequence length="313" mass="34140">MSLSHSGLPSAEIERVFAVLRFVSQQQEASSSSLSSLSLPAAGGSEGDTLNAGTVAAVAKGKAGKKVSDPLIIPEDVQNKLEAFRMAVTNIPVQMEAVQSARAALRTALRDAYPNKLEDVDQLCGCNVFLKATPKGTPHFMLRDVYALQAMHEVVPGLYVGSYHPASERELLHRHKVTHVLCCIDVMPRFPSEFTYMKISAQDMPGYNIAKFFPQTFEFIEDALIKQHSAVLVHCGAGISRAPTIAAAYLIKKLRMTAVAAIELIQSRRHVASPNLGFRQQLRAYQEELGIYPEGAEGARPRAGMPLRINNKG</sequence>
<dbReference type="VEuPathDB" id="TriTrypDB:Tc_MARK_6460"/>
<evidence type="ECO:0000256" key="3">
    <source>
        <dbReference type="ARBA" id="ARBA00022912"/>
    </source>
</evidence>
<dbReference type="InterPro" id="IPR029021">
    <property type="entry name" value="Prot-tyrosine_phosphatase-like"/>
</dbReference>